<feature type="domain" description="Retrotransposon gag" evidence="1">
    <location>
        <begin position="45"/>
        <end position="96"/>
    </location>
</feature>
<dbReference type="EMBL" id="BKCJ010002994">
    <property type="protein sequence ID" value="GEU52299.1"/>
    <property type="molecule type" value="Genomic_DNA"/>
</dbReference>
<dbReference type="PANTHER" id="PTHR33067">
    <property type="entry name" value="RNA-DIRECTED DNA POLYMERASE-RELATED"/>
    <property type="match status" value="1"/>
</dbReference>
<dbReference type="PANTHER" id="PTHR33067:SF9">
    <property type="entry name" value="RNA-DIRECTED DNA POLYMERASE"/>
    <property type="match status" value="1"/>
</dbReference>
<evidence type="ECO:0000313" key="2">
    <source>
        <dbReference type="EMBL" id="GEU52299.1"/>
    </source>
</evidence>
<proteinExistence type="predicted"/>
<comment type="caution">
    <text evidence="2">The sequence shown here is derived from an EMBL/GenBank/DDBJ whole genome shotgun (WGS) entry which is preliminary data.</text>
</comment>
<name>A0A6L2KTL6_TANCI</name>
<dbReference type="CDD" id="cd00303">
    <property type="entry name" value="retropepsin_like"/>
    <property type="match status" value="1"/>
</dbReference>
<dbReference type="Pfam" id="PF03732">
    <property type="entry name" value="Retrotrans_gag"/>
    <property type="match status" value="1"/>
</dbReference>
<dbReference type="GO" id="GO:0003964">
    <property type="term" value="F:RNA-directed DNA polymerase activity"/>
    <property type="evidence" value="ECO:0007669"/>
    <property type="project" value="UniProtKB-KW"/>
</dbReference>
<reference evidence="2" key="1">
    <citation type="journal article" date="2019" name="Sci. Rep.">
        <title>Draft genome of Tanacetum cinerariifolium, the natural source of mosquito coil.</title>
        <authorList>
            <person name="Yamashiro T."/>
            <person name="Shiraishi A."/>
            <person name="Satake H."/>
            <person name="Nakayama K."/>
        </authorList>
    </citation>
    <scope>NUCLEOTIDE SEQUENCE</scope>
</reference>
<dbReference type="Gene3D" id="2.40.70.10">
    <property type="entry name" value="Acid Proteases"/>
    <property type="match status" value="1"/>
</dbReference>
<gene>
    <name evidence="2" type="ORF">Tci_024277</name>
</gene>
<organism evidence="2">
    <name type="scientific">Tanacetum cinerariifolium</name>
    <name type="common">Dalmatian daisy</name>
    <name type="synonym">Chrysanthemum cinerariifolium</name>
    <dbReference type="NCBI Taxonomy" id="118510"/>
    <lineage>
        <taxon>Eukaryota</taxon>
        <taxon>Viridiplantae</taxon>
        <taxon>Streptophyta</taxon>
        <taxon>Embryophyta</taxon>
        <taxon>Tracheophyta</taxon>
        <taxon>Spermatophyta</taxon>
        <taxon>Magnoliopsida</taxon>
        <taxon>eudicotyledons</taxon>
        <taxon>Gunneridae</taxon>
        <taxon>Pentapetalae</taxon>
        <taxon>asterids</taxon>
        <taxon>campanulids</taxon>
        <taxon>Asterales</taxon>
        <taxon>Asteraceae</taxon>
        <taxon>Asteroideae</taxon>
        <taxon>Anthemideae</taxon>
        <taxon>Anthemidinae</taxon>
        <taxon>Tanacetum</taxon>
    </lineage>
</organism>
<dbReference type="InterPro" id="IPR021109">
    <property type="entry name" value="Peptidase_aspartic_dom_sf"/>
</dbReference>
<dbReference type="AlphaFoldDB" id="A0A6L2KTL6"/>
<accession>A0A6L2KTL6</accession>
<keyword evidence="2" id="KW-0548">Nucleotidyltransferase</keyword>
<keyword evidence="2" id="KW-0808">Transferase</keyword>
<keyword evidence="2" id="KW-0695">RNA-directed DNA polymerase</keyword>
<sequence length="531" mass="60009">MADTRTMEEMLQAPMKGYEDAIVVPNILGENFEIKTGLLSLIQANQFYNEITRFTQEFEETFGEALERFKEMLRQCPHHGFSELHQIDTIYNGLNEHEQDSLNAVAGGNLLRKTPRDALTIIENKSKVRYSRNKLVAFKVSTTSSGSSSSTNARIDKLTVTISNLVETFYKKITTPATVKVVEETCVICGAQTQVPIDEPVVAPKPKLTIPYPSRANKQKLREKDDNLALKFVKIFRKLHFELSFADALLHMPKFALMFKTILNNKEKLFDIATTSVNENCSAVILKKLPEKLRDPGKFLIPCDFLELDECLALADLAASINLMPLSIWRKLSFPELTSTQMILELADRSTTRPAGIADDVFVKVGKLYFPIDFVIVDYVVDPRVPLILGRPFLRTGRALIDVYGEELTLPIVDEAITFKVCQTSKYSCNDSKSINQINSINVAYEEYVQEGDIRLLEELLNHDPSYPLPPKELNVEEIKTVKSSIDEPPELELKELPSHLKYAFLKGTNKLPVIISKELKDEKNLPFEGS</sequence>
<dbReference type="InterPro" id="IPR005162">
    <property type="entry name" value="Retrotrans_gag_dom"/>
</dbReference>
<evidence type="ECO:0000259" key="1">
    <source>
        <dbReference type="Pfam" id="PF03732"/>
    </source>
</evidence>
<protein>
    <submittedName>
        <fullName evidence="2">Reverse transcriptase domain-containing protein</fullName>
    </submittedName>
</protein>